<evidence type="ECO:0000313" key="1">
    <source>
        <dbReference type="EMBL" id="KAH7908181.1"/>
    </source>
</evidence>
<dbReference type="EMBL" id="MU267840">
    <property type="protein sequence ID" value="KAH7908181.1"/>
    <property type="molecule type" value="Genomic_DNA"/>
</dbReference>
<accession>A0ACB8A424</accession>
<organism evidence="1 2">
    <name type="scientific">Hygrophoropsis aurantiaca</name>
    <dbReference type="NCBI Taxonomy" id="72124"/>
    <lineage>
        <taxon>Eukaryota</taxon>
        <taxon>Fungi</taxon>
        <taxon>Dikarya</taxon>
        <taxon>Basidiomycota</taxon>
        <taxon>Agaricomycotina</taxon>
        <taxon>Agaricomycetes</taxon>
        <taxon>Agaricomycetidae</taxon>
        <taxon>Boletales</taxon>
        <taxon>Coniophorineae</taxon>
        <taxon>Hygrophoropsidaceae</taxon>
        <taxon>Hygrophoropsis</taxon>
    </lineage>
</organism>
<sequence>MVSFSRLSNAHVIFATNHAGISEPWGTTTATIQAQQASVLLIGGEKPASPWLLVKSAGTEDVIVQELNNESDLVTIAPVHSESESFVRVDHQRRRFHLHFETAEAFYCFLLSCHHVGRHDQSWRSAGLSVAVLQNEWHSFKIPCEWPEGAKLFRKFLADDHVSQQTEVSVAPDATGNASLARDDSVEEVAGDGFDVGTAADAVNIHPSSANPPSSPGLLTSPTITTLPDQNIEPTSTTTPSTVGAIDGQYPPFSTLFPSAGAFSAPASDSSGHHPFSTQARASSAQSPLISQVQKRRKHRLRTFRARKPQDQLDTIA</sequence>
<comment type="caution">
    <text evidence="1">The sequence shown here is derived from an EMBL/GenBank/DDBJ whole genome shotgun (WGS) entry which is preliminary data.</text>
</comment>
<proteinExistence type="predicted"/>
<keyword evidence="2" id="KW-1185">Reference proteome</keyword>
<reference evidence="1" key="1">
    <citation type="journal article" date="2021" name="New Phytol.">
        <title>Evolutionary innovations through gain and loss of genes in the ectomycorrhizal Boletales.</title>
        <authorList>
            <person name="Wu G."/>
            <person name="Miyauchi S."/>
            <person name="Morin E."/>
            <person name="Kuo A."/>
            <person name="Drula E."/>
            <person name="Varga T."/>
            <person name="Kohler A."/>
            <person name="Feng B."/>
            <person name="Cao Y."/>
            <person name="Lipzen A."/>
            <person name="Daum C."/>
            <person name="Hundley H."/>
            <person name="Pangilinan J."/>
            <person name="Johnson J."/>
            <person name="Barry K."/>
            <person name="LaButti K."/>
            <person name="Ng V."/>
            <person name="Ahrendt S."/>
            <person name="Min B."/>
            <person name="Choi I.G."/>
            <person name="Park H."/>
            <person name="Plett J.M."/>
            <person name="Magnuson J."/>
            <person name="Spatafora J.W."/>
            <person name="Nagy L.G."/>
            <person name="Henrissat B."/>
            <person name="Grigoriev I.V."/>
            <person name="Yang Z.L."/>
            <person name="Xu J."/>
            <person name="Martin F.M."/>
        </authorList>
    </citation>
    <scope>NUCLEOTIDE SEQUENCE</scope>
    <source>
        <strain evidence="1">ATCC 28755</strain>
    </source>
</reference>
<protein>
    <submittedName>
        <fullName evidence="1">Uncharacterized protein</fullName>
    </submittedName>
</protein>
<dbReference type="Proteomes" id="UP000790377">
    <property type="component" value="Unassembled WGS sequence"/>
</dbReference>
<name>A0ACB8A424_9AGAM</name>
<evidence type="ECO:0000313" key="2">
    <source>
        <dbReference type="Proteomes" id="UP000790377"/>
    </source>
</evidence>
<gene>
    <name evidence="1" type="ORF">BJ138DRAFT_1116076</name>
</gene>